<evidence type="ECO:0000256" key="1">
    <source>
        <dbReference type="SAM" id="MobiDB-lite"/>
    </source>
</evidence>
<feature type="compositionally biased region" description="Polar residues" evidence="1">
    <location>
        <begin position="440"/>
        <end position="452"/>
    </location>
</feature>
<evidence type="ECO:0000259" key="2">
    <source>
        <dbReference type="Pfam" id="PF09937"/>
    </source>
</evidence>
<dbReference type="PANTHER" id="PTHR14136">
    <property type="entry name" value="BTB_POZ DOMAIN-CONTAINING PROTEIN KCTD9"/>
    <property type="match status" value="1"/>
</dbReference>
<protein>
    <recommendedName>
        <fullName evidence="2">DUF2169 domain-containing protein</fullName>
    </recommendedName>
</protein>
<dbReference type="Pfam" id="PF13599">
    <property type="entry name" value="Pentapeptide_4"/>
    <property type="match status" value="1"/>
</dbReference>
<organism evidence="3 4">
    <name type="scientific">Sorangium cellulosum</name>
    <name type="common">Polyangium cellulosum</name>
    <dbReference type="NCBI Taxonomy" id="56"/>
    <lineage>
        <taxon>Bacteria</taxon>
        <taxon>Pseudomonadati</taxon>
        <taxon>Myxococcota</taxon>
        <taxon>Polyangia</taxon>
        <taxon>Polyangiales</taxon>
        <taxon>Polyangiaceae</taxon>
        <taxon>Sorangium</taxon>
    </lineage>
</organism>
<accession>A0A150QQA9</accession>
<dbReference type="InterPro" id="IPR018683">
    <property type="entry name" value="DUF2169"/>
</dbReference>
<feature type="region of interest" description="Disordered" evidence="1">
    <location>
        <begin position="380"/>
        <end position="409"/>
    </location>
</feature>
<gene>
    <name evidence="3" type="ORF">BE15_28235</name>
</gene>
<comment type="caution">
    <text evidence="3">The sequence shown here is derived from an EMBL/GenBank/DDBJ whole genome shotgun (WGS) entry which is preliminary data.</text>
</comment>
<feature type="domain" description="DUF2169" evidence="2">
    <location>
        <begin position="26"/>
        <end position="291"/>
    </location>
</feature>
<dbReference type="AlphaFoldDB" id="A0A150QQA9"/>
<dbReference type="Gene3D" id="2.160.20.80">
    <property type="entry name" value="E3 ubiquitin-protein ligase SopA"/>
    <property type="match status" value="1"/>
</dbReference>
<name>A0A150QQA9_SORCE</name>
<dbReference type="EMBL" id="JEMA01000413">
    <property type="protein sequence ID" value="KYF70207.1"/>
    <property type="molecule type" value="Genomic_DNA"/>
</dbReference>
<dbReference type="PANTHER" id="PTHR14136:SF17">
    <property type="entry name" value="BTB_POZ DOMAIN-CONTAINING PROTEIN KCTD9"/>
    <property type="match status" value="1"/>
</dbReference>
<evidence type="ECO:0000313" key="4">
    <source>
        <dbReference type="Proteomes" id="UP000075260"/>
    </source>
</evidence>
<dbReference type="InterPro" id="IPR001646">
    <property type="entry name" value="5peptide_repeat"/>
</dbReference>
<feature type="region of interest" description="Disordered" evidence="1">
    <location>
        <begin position="436"/>
        <end position="465"/>
    </location>
</feature>
<dbReference type="Proteomes" id="UP000075260">
    <property type="component" value="Unassembled WGS sequence"/>
</dbReference>
<feature type="region of interest" description="Disordered" evidence="1">
    <location>
        <begin position="325"/>
        <end position="345"/>
    </location>
</feature>
<evidence type="ECO:0000313" key="3">
    <source>
        <dbReference type="EMBL" id="KYF70207.1"/>
    </source>
</evidence>
<dbReference type="InterPro" id="IPR051082">
    <property type="entry name" value="Pentapeptide-BTB/POZ_domain"/>
</dbReference>
<dbReference type="SUPFAM" id="SSF141571">
    <property type="entry name" value="Pentapeptide repeat-like"/>
    <property type="match status" value="1"/>
</dbReference>
<proteinExistence type="predicted"/>
<sequence length="783" mass="81900">MQLPWPLSVVALTPSSCGAVLWRMQGAERLTVIVKATFALVHERCAELAPAADLVRSDKPREGWGSLDEACETAPYLPSAGVLVRGHASAPAGETATSLSVRVALFRDDRWVLNKVLHVFGDYTRAAPSPRPFSRVPVVYERAYGGPHVDANPVGVGADAALPSIVDPADPTRPAGFGPIARHWAPRKHLLARNQAHDRPVPELDASFDFRYFHAAPPDQQIEFLRGDEWIFLEGLHPHYPWLRSSLPSARGLARLYRAGAGGEDHGQPVELVADTLSIDADRLLCSLIWRGNVALQPGDTPARMRVVAGVELPGRPLVWPTPLAGPPSPRSAPEAPGFVEEAPESARRVVIQDEITAETRVGDLVAGMGQPLAPFALAEPGSGPPARGSTIPGAPWSTRSRATPLRPPPRAVSHFTPEIEAALTGVSSLLAPWADAHTTDGQDPAPSSQVLPFTPAPPPSGELPPGSVPFAMPFARQGSDPLVRLDELAAPPAPSPEALDGQSPAVAPPFVLEPAPAPASTRAAPASGVVPVAPTSSRAIPAAPAAPAAPSPEPEARGLRAALLARLKNGQPLHDLELAGVELDGIDFSGASLERLNLAGSTLTRCNFASARLAGVNMSGADLTDASFHAADLTGADLSRATLDRAQLSSARLDHADLAFSRGSNARFEGASLEGADLRQARLIESVFDRAILADVNGSKADVSRSSFVRANLAGAILRSAKLKEARLPCANLDGVDLRDADLAGANVYGVKLANAKSSGAILRSLVEIPPADDGINGSSGG</sequence>
<reference evidence="3 4" key="1">
    <citation type="submission" date="2014-02" db="EMBL/GenBank/DDBJ databases">
        <title>The small core and large imbalanced accessory genome model reveals a collaborative survival strategy of Sorangium cellulosum strains in nature.</title>
        <authorList>
            <person name="Han K."/>
            <person name="Peng R."/>
            <person name="Blom J."/>
            <person name="Li Y.-Z."/>
        </authorList>
    </citation>
    <scope>NUCLEOTIDE SEQUENCE [LARGE SCALE GENOMIC DNA]</scope>
    <source>
        <strain evidence="3 4">So0008-312</strain>
    </source>
</reference>
<dbReference type="Pfam" id="PF09937">
    <property type="entry name" value="DUF2169"/>
    <property type="match status" value="1"/>
</dbReference>
<dbReference type="Pfam" id="PF00805">
    <property type="entry name" value="Pentapeptide"/>
    <property type="match status" value="2"/>
</dbReference>